<evidence type="ECO:0000313" key="2">
    <source>
        <dbReference type="Proteomes" id="UP000499080"/>
    </source>
</evidence>
<dbReference type="AlphaFoldDB" id="A0A4Y2Q869"/>
<protein>
    <submittedName>
        <fullName evidence="1">Uncharacterized protein</fullName>
    </submittedName>
</protein>
<comment type="caution">
    <text evidence="1">The sequence shown here is derived from an EMBL/GenBank/DDBJ whole genome shotgun (WGS) entry which is preliminary data.</text>
</comment>
<reference evidence="1 2" key="1">
    <citation type="journal article" date="2019" name="Sci. Rep.">
        <title>Orb-weaving spider Araneus ventricosus genome elucidates the spidroin gene catalogue.</title>
        <authorList>
            <person name="Kono N."/>
            <person name="Nakamura H."/>
            <person name="Ohtoshi R."/>
            <person name="Moran D.A.P."/>
            <person name="Shinohara A."/>
            <person name="Yoshida Y."/>
            <person name="Fujiwara M."/>
            <person name="Mori M."/>
            <person name="Tomita M."/>
            <person name="Arakawa K."/>
        </authorList>
    </citation>
    <scope>NUCLEOTIDE SEQUENCE [LARGE SCALE GENOMIC DNA]</scope>
</reference>
<keyword evidence="2" id="KW-1185">Reference proteome</keyword>
<organism evidence="1 2">
    <name type="scientific">Araneus ventricosus</name>
    <name type="common">Orbweaver spider</name>
    <name type="synonym">Epeira ventricosa</name>
    <dbReference type="NCBI Taxonomy" id="182803"/>
    <lineage>
        <taxon>Eukaryota</taxon>
        <taxon>Metazoa</taxon>
        <taxon>Ecdysozoa</taxon>
        <taxon>Arthropoda</taxon>
        <taxon>Chelicerata</taxon>
        <taxon>Arachnida</taxon>
        <taxon>Araneae</taxon>
        <taxon>Araneomorphae</taxon>
        <taxon>Entelegynae</taxon>
        <taxon>Araneoidea</taxon>
        <taxon>Araneidae</taxon>
        <taxon>Araneus</taxon>
    </lineage>
</organism>
<feature type="non-terminal residue" evidence="1">
    <location>
        <position position="1"/>
    </location>
</feature>
<proteinExistence type="predicted"/>
<sequence length="78" mass="8734">EDLDDLVARPWLRVLSLNPRVLLKNHLLSGPGAPLVSECHSHCCAWRVWRGIAKLRLSGLSHPGDQEVIIATVQNYEL</sequence>
<evidence type="ECO:0000313" key="1">
    <source>
        <dbReference type="EMBL" id="GBN59273.1"/>
    </source>
</evidence>
<dbReference type="Proteomes" id="UP000499080">
    <property type="component" value="Unassembled WGS sequence"/>
</dbReference>
<gene>
    <name evidence="1" type="ORF">AVEN_134487_1</name>
</gene>
<accession>A0A4Y2Q869</accession>
<name>A0A4Y2Q869_ARAVE</name>
<dbReference type="EMBL" id="BGPR01013111">
    <property type="protein sequence ID" value="GBN59273.1"/>
    <property type="molecule type" value="Genomic_DNA"/>
</dbReference>